<dbReference type="InterPro" id="IPR029058">
    <property type="entry name" value="AB_hydrolase_fold"/>
</dbReference>
<protein>
    <recommendedName>
        <fullName evidence="5">Secretion system C-terminal sorting domain-containing protein</fullName>
    </recommendedName>
</protein>
<dbReference type="PANTHER" id="PTHR43037">
    <property type="entry name" value="UNNAMED PRODUCT-RELATED"/>
    <property type="match status" value="1"/>
</dbReference>
<organism evidence="3 4">
    <name type="scientific">Candidatus Raymondbacteria bacterium RIFOXYD12_FULL_49_13</name>
    <dbReference type="NCBI Taxonomy" id="1817890"/>
    <lineage>
        <taxon>Bacteria</taxon>
        <taxon>Raymondiibacteriota</taxon>
    </lineage>
</organism>
<dbReference type="AlphaFoldDB" id="A0A1F7FBB3"/>
<evidence type="ECO:0000256" key="1">
    <source>
        <dbReference type="ARBA" id="ARBA00022729"/>
    </source>
</evidence>
<dbReference type="SUPFAM" id="SSF53474">
    <property type="entry name" value="alpha/beta-Hydrolases"/>
    <property type="match status" value="1"/>
</dbReference>
<dbReference type="Gene3D" id="3.40.50.1820">
    <property type="entry name" value="alpha/beta hydrolase"/>
    <property type="match status" value="1"/>
</dbReference>
<dbReference type="InterPro" id="IPR050955">
    <property type="entry name" value="Plant_Biomass_Hydrol_Est"/>
</dbReference>
<accession>A0A1F7FBB3</accession>
<evidence type="ECO:0000256" key="2">
    <source>
        <dbReference type="ARBA" id="ARBA00022801"/>
    </source>
</evidence>
<dbReference type="PANTHER" id="PTHR43037:SF5">
    <property type="entry name" value="FERULOYL ESTERASE"/>
    <property type="match status" value="1"/>
</dbReference>
<keyword evidence="2" id="KW-0378">Hydrolase</keyword>
<name>A0A1F7FBB3_UNCRA</name>
<proteinExistence type="predicted"/>
<comment type="caution">
    <text evidence="3">The sequence shown here is derived from an EMBL/GenBank/DDBJ whole genome shotgun (WGS) entry which is preliminary data.</text>
</comment>
<keyword evidence="1" id="KW-0732">Signal</keyword>
<gene>
    <name evidence="3" type="ORF">A2519_02185</name>
</gene>
<dbReference type="NCBIfam" id="TIGR04183">
    <property type="entry name" value="Por_Secre_tail"/>
    <property type="match status" value="1"/>
</dbReference>
<dbReference type="Proteomes" id="UP000179243">
    <property type="component" value="Unassembled WGS sequence"/>
</dbReference>
<dbReference type="InterPro" id="IPR026444">
    <property type="entry name" value="Secre_tail"/>
</dbReference>
<reference evidence="3 4" key="1">
    <citation type="journal article" date="2016" name="Nat. Commun.">
        <title>Thousands of microbial genomes shed light on interconnected biogeochemical processes in an aquifer system.</title>
        <authorList>
            <person name="Anantharaman K."/>
            <person name="Brown C.T."/>
            <person name="Hug L.A."/>
            <person name="Sharon I."/>
            <person name="Castelle C.J."/>
            <person name="Probst A.J."/>
            <person name="Thomas B.C."/>
            <person name="Singh A."/>
            <person name="Wilkins M.J."/>
            <person name="Karaoz U."/>
            <person name="Brodie E.L."/>
            <person name="Williams K.H."/>
            <person name="Hubbard S.S."/>
            <person name="Banfield J.F."/>
        </authorList>
    </citation>
    <scope>NUCLEOTIDE SEQUENCE [LARGE SCALE GENOMIC DNA]</scope>
</reference>
<dbReference type="EMBL" id="MFYX01000083">
    <property type="protein sequence ID" value="OGK03777.1"/>
    <property type="molecule type" value="Genomic_DNA"/>
</dbReference>
<evidence type="ECO:0000313" key="3">
    <source>
        <dbReference type="EMBL" id="OGK03777.1"/>
    </source>
</evidence>
<evidence type="ECO:0000313" key="4">
    <source>
        <dbReference type="Proteomes" id="UP000179243"/>
    </source>
</evidence>
<dbReference type="GO" id="GO:0016787">
    <property type="term" value="F:hydrolase activity"/>
    <property type="evidence" value="ECO:0007669"/>
    <property type="project" value="UniProtKB-KW"/>
</dbReference>
<evidence type="ECO:0008006" key="5">
    <source>
        <dbReference type="Google" id="ProtNLM"/>
    </source>
</evidence>
<sequence>MFNLLFINTLLIFSISFSQTCIGGKWDITSNIWFRDCTTYDQYDGRYIDGSLGRAYSATTVTGDTVITLADNSTQTIYWRLYWYNNIPDNTLPVPDSIPLMAGVHCWTDYTTLDQLFESGNTYLGNAPAAMRVISLTFSINISGNNSGTWWWGSNISGVPTPWAEEAVIRIIRQRTTDACQLLANAGNTELNGKQVDVNRVYLRGHSMGGTGAYRLGIKFPDIFAAIQCHAGFADFKGPCGAFTDGFNTKVGISGEQCHGIDGNQYVARDYTDMSWFVRDHKGVSWENMTGHVRAYEPPYVCMIHGTSDDAVNIASADRIHSVLDSLKYGCTYYRHTGEHSDANGTRTSWMLNFRKNQSYLALTNNSTNTATGFNYLDGIGWRPSSIVDQADYYEVQLTGTSGTVDITPRRLQQFIITPGKAFHYWIGTKNGEGTAVTADENSALTITGVAAGSKIIIEPDIPSGTLISKGIEHDAWLSAKPNPFNPEVTISAGALRVSLLQAAVYDLSGRRIATIPLRNGLGTWNAGNRPSGIYCVRVQAGTRNLSQRISLMR</sequence>